<proteinExistence type="predicted"/>
<evidence type="ECO:0000259" key="2">
    <source>
        <dbReference type="Pfam" id="PF20155"/>
    </source>
</evidence>
<evidence type="ECO:0000313" key="4">
    <source>
        <dbReference type="Proteomes" id="UP000254051"/>
    </source>
</evidence>
<dbReference type="Proteomes" id="UP000254051">
    <property type="component" value="Unassembled WGS sequence"/>
</dbReference>
<dbReference type="InterPro" id="IPR013491">
    <property type="entry name" value="Tape_meas_N"/>
</dbReference>
<gene>
    <name evidence="3" type="ORF">SAMN05216529_10754</name>
</gene>
<dbReference type="OrthoDB" id="28713at2"/>
<protein>
    <submittedName>
        <fullName evidence="3">Tape measure domain-containing protein</fullName>
    </submittedName>
</protein>
<feature type="domain" description="Tape measure protein N-terminal" evidence="2">
    <location>
        <begin position="66"/>
        <end position="255"/>
    </location>
</feature>
<keyword evidence="1" id="KW-0175">Coiled coil</keyword>
<feature type="coiled-coil region" evidence="1">
    <location>
        <begin position="589"/>
        <end position="665"/>
    </location>
</feature>
<dbReference type="AlphaFoldDB" id="A0A316AHI9"/>
<keyword evidence="4" id="KW-1185">Reference proteome</keyword>
<evidence type="ECO:0000256" key="1">
    <source>
        <dbReference type="SAM" id="Coils"/>
    </source>
</evidence>
<organism evidence="3 4">
    <name type="scientific">Faecalicatena contorta</name>
    <dbReference type="NCBI Taxonomy" id="39482"/>
    <lineage>
        <taxon>Bacteria</taxon>
        <taxon>Bacillati</taxon>
        <taxon>Bacillota</taxon>
        <taxon>Clostridia</taxon>
        <taxon>Lachnospirales</taxon>
        <taxon>Lachnospiraceae</taxon>
        <taxon>Faecalicatena</taxon>
    </lineage>
</organism>
<evidence type="ECO:0000313" key="3">
    <source>
        <dbReference type="EMBL" id="SUQ14601.1"/>
    </source>
</evidence>
<dbReference type="NCBIfam" id="TIGR02675">
    <property type="entry name" value="tape_meas_nterm"/>
    <property type="match status" value="1"/>
</dbReference>
<sequence length="1131" mass="120458">MADGEIKIKVSVDGKDVEATVEGMDKMQGSTKKATAGMKEFTAAMVAVKIGAAALSVLNDALSDSIKRFDTIERYPKVMESLGYSTEVSAASIEKLSSGIEGLPTTLDSVVSSVQKMTTITGNLNKSTDAVLALNNSFMANGASTADAERGMVQYLQMLSKGTVDIVSWRTLQETMGVALRRTAEAMGYLGSNGVNQLYAALQSGKTTFAEFQDNLISIATGTGEIAQLAQENSKGIATSFTNLRTAVVRNLADLVKVFDEMSQEITGKSIADNINSLKGVINSAFGAMKSVVRGSTPVFKTFSDVVKGTVKVVKSLAPQLMGVASAYAALKIISTVSGLITKSNALIKTAKATQEGLTTITLLHTSAIAKEAAAKGADIAVTKAQTLVQAAQNGTIGIGTAAIGLLTGALTTHEVVTIAATAATKALTAAIGFLTSPIGLVVSALGVLVSALSLGKEHYKELSDVSGTYTGRLIEQTSKATEKIKENTAAQKASLEDIDNSTQAYKDLIDELEGLAQSENKSASEKERMETIVKSLNNSVDGLGLAYDKENDNLSISSGLLKERVELMQAARKAEEGRKNAVQNAKDLNVAESALNDLYERRKVIEKDMNENQNQVIKGYDARRKMMEDEVKHQAELDSLNIKIKEEEQNYANLKETANATNASIAESQAIVDAAVQNGVTNQVMSYALLSDSQKEAVDSMNAKWLEYEEQATNMFDVLSDKQEMSAQDMINNMIENQRVMSEWADNISILADRGVNQGLLDKLRDAGPESAGYVAALVTASDEQLQQLNTVFESGGTTATDSLKKAFDFEGSGIPESITALVTQTQESLRTQMSAADFASLGSDVGTGLSQGISNNTEAVRGSSEVMGANVSTGVAAGIGNNQILVEDSVTRLINGSIKSPIQTQLDMHSPSRVTEGYGKNIDAGLGNGISNNKELVLSQIRSLVEDMKSAFRNSYSDFMQIGSYLMDGLAIGIRNNADTAVSAAEAAAKRVKEATEGSYIIGSPSKWMKDWVAKYMMIGQAKGLEKYANIPVKAMEKVSEAIKLPAITAEAAIGSGFQAQMYSPQVVNKYSNTGNAELARAIYKLANRPITTSIEIGAREVVKATAVPMQEQLTRNQTFKNMMNGVRT</sequence>
<dbReference type="EMBL" id="UHJJ01000007">
    <property type="protein sequence ID" value="SUQ14601.1"/>
    <property type="molecule type" value="Genomic_DNA"/>
</dbReference>
<reference evidence="4" key="1">
    <citation type="submission" date="2017-07" db="EMBL/GenBank/DDBJ databases">
        <authorList>
            <person name="Varghese N."/>
            <person name="Submissions S."/>
        </authorList>
    </citation>
    <scope>NUCLEOTIDE SEQUENCE [LARGE SCALE GENOMIC DNA]</scope>
    <source>
        <strain evidence="4">NLAE-zl-C134</strain>
    </source>
</reference>
<accession>A0A316AHI9</accession>
<dbReference type="Pfam" id="PF20155">
    <property type="entry name" value="TMP_3"/>
    <property type="match status" value="1"/>
</dbReference>
<name>A0A316AHI9_9FIRM</name>
<dbReference type="RefSeq" id="WP_109711644.1">
    <property type="nucleotide sequence ID" value="NZ_QGDS01000007.1"/>
</dbReference>